<dbReference type="Proteomes" id="UP001218188">
    <property type="component" value="Unassembled WGS sequence"/>
</dbReference>
<protein>
    <submittedName>
        <fullName evidence="1">Uncharacterized protein</fullName>
    </submittedName>
</protein>
<evidence type="ECO:0000313" key="1">
    <source>
        <dbReference type="EMBL" id="KAJ7031352.1"/>
    </source>
</evidence>
<evidence type="ECO:0000313" key="2">
    <source>
        <dbReference type="Proteomes" id="UP001218188"/>
    </source>
</evidence>
<comment type="caution">
    <text evidence="1">The sequence shown here is derived from an EMBL/GenBank/DDBJ whole genome shotgun (WGS) entry which is preliminary data.</text>
</comment>
<keyword evidence="2" id="KW-1185">Reference proteome</keyword>
<name>A0AAD6SQ61_9AGAR</name>
<reference evidence="1" key="1">
    <citation type="submission" date="2023-03" db="EMBL/GenBank/DDBJ databases">
        <title>Massive genome expansion in bonnet fungi (Mycena s.s.) driven by repeated elements and novel gene families across ecological guilds.</title>
        <authorList>
            <consortium name="Lawrence Berkeley National Laboratory"/>
            <person name="Harder C.B."/>
            <person name="Miyauchi S."/>
            <person name="Viragh M."/>
            <person name="Kuo A."/>
            <person name="Thoen E."/>
            <person name="Andreopoulos B."/>
            <person name="Lu D."/>
            <person name="Skrede I."/>
            <person name="Drula E."/>
            <person name="Henrissat B."/>
            <person name="Morin E."/>
            <person name="Kohler A."/>
            <person name="Barry K."/>
            <person name="LaButti K."/>
            <person name="Morin E."/>
            <person name="Salamov A."/>
            <person name="Lipzen A."/>
            <person name="Mereny Z."/>
            <person name="Hegedus B."/>
            <person name="Baldrian P."/>
            <person name="Stursova M."/>
            <person name="Weitz H."/>
            <person name="Taylor A."/>
            <person name="Grigoriev I.V."/>
            <person name="Nagy L.G."/>
            <person name="Martin F."/>
            <person name="Kauserud H."/>
        </authorList>
    </citation>
    <scope>NUCLEOTIDE SEQUENCE</scope>
    <source>
        <strain evidence="1">CBHHK200</strain>
    </source>
</reference>
<sequence>MFVVILPCATPVLPFPTNSTHPSLKFLDYSHSVAIWAIHTLVCRFLMLHITLPGLISLSLDCVGNGQSIVSFLTRPSCPLNGLTLHCDSQDYEERLGCLLVVPKLRRLRVLGTKSSAWTGVFTRPNDDSAMLPSLQNLSVQDGDIQDDFPLTSSSSSREPFRIARPCSISNSLGNTRRTIRC</sequence>
<gene>
    <name evidence="1" type="ORF">C8F04DRAFT_702240</name>
</gene>
<proteinExistence type="predicted"/>
<accession>A0AAD6SQ61</accession>
<dbReference type="EMBL" id="JARJCM010000082">
    <property type="protein sequence ID" value="KAJ7031352.1"/>
    <property type="molecule type" value="Genomic_DNA"/>
</dbReference>
<dbReference type="AlphaFoldDB" id="A0AAD6SQ61"/>
<organism evidence="1 2">
    <name type="scientific">Mycena alexandri</name>
    <dbReference type="NCBI Taxonomy" id="1745969"/>
    <lineage>
        <taxon>Eukaryota</taxon>
        <taxon>Fungi</taxon>
        <taxon>Dikarya</taxon>
        <taxon>Basidiomycota</taxon>
        <taxon>Agaricomycotina</taxon>
        <taxon>Agaricomycetes</taxon>
        <taxon>Agaricomycetidae</taxon>
        <taxon>Agaricales</taxon>
        <taxon>Marasmiineae</taxon>
        <taxon>Mycenaceae</taxon>
        <taxon>Mycena</taxon>
    </lineage>
</organism>